<sequence length="127" mass="14336">MHRSYSGHKDNLGCYEYLVSGTKYNVPDEQLSASSNFDTAKWGRLNTVYVKGEHIGGWQADNTKPPHYIEVRFNELSIIHAIATQGRNVTGDSATTECYVTKYYVFYRLYDTVVWVGLSGGPGQELM</sequence>
<feature type="domain" description="F5/8 type C" evidence="1">
    <location>
        <begin position="14"/>
        <end position="127"/>
    </location>
</feature>
<evidence type="ECO:0000313" key="3">
    <source>
        <dbReference type="Proteomes" id="UP001634394"/>
    </source>
</evidence>
<name>A0ABD3XHU2_SINWO</name>
<evidence type="ECO:0000259" key="1">
    <source>
        <dbReference type="PROSITE" id="PS50022"/>
    </source>
</evidence>
<gene>
    <name evidence="2" type="ORF">ACJMK2_025246</name>
</gene>
<dbReference type="Proteomes" id="UP001634394">
    <property type="component" value="Unassembled WGS sequence"/>
</dbReference>
<dbReference type="SUPFAM" id="SSF49785">
    <property type="entry name" value="Galactose-binding domain-like"/>
    <property type="match status" value="1"/>
</dbReference>
<comment type="caution">
    <text evidence="2">The sequence shown here is derived from an EMBL/GenBank/DDBJ whole genome shotgun (WGS) entry which is preliminary data.</text>
</comment>
<feature type="non-terminal residue" evidence="2">
    <location>
        <position position="127"/>
    </location>
</feature>
<dbReference type="PROSITE" id="PS50022">
    <property type="entry name" value="FA58C_3"/>
    <property type="match status" value="1"/>
</dbReference>
<dbReference type="InterPro" id="IPR008979">
    <property type="entry name" value="Galactose-bd-like_sf"/>
</dbReference>
<dbReference type="Gene3D" id="2.60.120.260">
    <property type="entry name" value="Galactose-binding domain-like"/>
    <property type="match status" value="1"/>
</dbReference>
<protein>
    <recommendedName>
        <fullName evidence="1">F5/8 type C domain-containing protein</fullName>
    </recommendedName>
</protein>
<proteinExistence type="predicted"/>
<evidence type="ECO:0000313" key="2">
    <source>
        <dbReference type="EMBL" id="KAL3885151.1"/>
    </source>
</evidence>
<dbReference type="EMBL" id="JBJQND010000002">
    <property type="protein sequence ID" value="KAL3885151.1"/>
    <property type="molecule type" value="Genomic_DNA"/>
</dbReference>
<dbReference type="AlphaFoldDB" id="A0ABD3XHU2"/>
<accession>A0ABD3XHU2</accession>
<dbReference type="InterPro" id="IPR000421">
    <property type="entry name" value="FA58C"/>
</dbReference>
<reference evidence="2 3" key="1">
    <citation type="submission" date="2024-11" db="EMBL/GenBank/DDBJ databases">
        <title>Chromosome-level genome assembly of the freshwater bivalve Anodonta woodiana.</title>
        <authorList>
            <person name="Chen X."/>
        </authorList>
    </citation>
    <scope>NUCLEOTIDE SEQUENCE [LARGE SCALE GENOMIC DNA]</scope>
    <source>
        <strain evidence="2">MN2024</strain>
        <tissue evidence="2">Gills</tissue>
    </source>
</reference>
<keyword evidence="3" id="KW-1185">Reference proteome</keyword>
<organism evidence="2 3">
    <name type="scientific">Sinanodonta woodiana</name>
    <name type="common">Chinese pond mussel</name>
    <name type="synonym">Anodonta woodiana</name>
    <dbReference type="NCBI Taxonomy" id="1069815"/>
    <lineage>
        <taxon>Eukaryota</taxon>
        <taxon>Metazoa</taxon>
        <taxon>Spiralia</taxon>
        <taxon>Lophotrochozoa</taxon>
        <taxon>Mollusca</taxon>
        <taxon>Bivalvia</taxon>
        <taxon>Autobranchia</taxon>
        <taxon>Heteroconchia</taxon>
        <taxon>Palaeoheterodonta</taxon>
        <taxon>Unionida</taxon>
        <taxon>Unionoidea</taxon>
        <taxon>Unionidae</taxon>
        <taxon>Unioninae</taxon>
        <taxon>Sinanodonta</taxon>
    </lineage>
</organism>